<evidence type="ECO:0000256" key="2">
    <source>
        <dbReference type="PROSITE-ProRule" id="PRU00339"/>
    </source>
</evidence>
<feature type="domain" description="PPM-type phosphatase" evidence="5">
    <location>
        <begin position="490"/>
        <end position="686"/>
    </location>
</feature>
<keyword evidence="4" id="KW-0472">Membrane</keyword>
<dbReference type="Gene3D" id="1.25.40.10">
    <property type="entry name" value="Tetratricopeptide repeat domain"/>
    <property type="match status" value="2"/>
</dbReference>
<feature type="coiled-coil region" evidence="3">
    <location>
        <begin position="383"/>
        <end position="438"/>
    </location>
</feature>
<organism evidence="6 7">
    <name type="scientific">Persicobacter diffluens</name>
    <dbReference type="NCBI Taxonomy" id="981"/>
    <lineage>
        <taxon>Bacteria</taxon>
        <taxon>Pseudomonadati</taxon>
        <taxon>Bacteroidota</taxon>
        <taxon>Cytophagia</taxon>
        <taxon>Cytophagales</taxon>
        <taxon>Persicobacteraceae</taxon>
        <taxon>Persicobacter</taxon>
    </lineage>
</organism>
<dbReference type="InterPro" id="IPR052016">
    <property type="entry name" value="Bact_Sigma-Reg"/>
</dbReference>
<evidence type="ECO:0000313" key="7">
    <source>
        <dbReference type="Proteomes" id="UP001310022"/>
    </source>
</evidence>
<dbReference type="SMART" id="SM00028">
    <property type="entry name" value="TPR"/>
    <property type="match status" value="5"/>
</dbReference>
<keyword evidence="4" id="KW-0812">Transmembrane</keyword>
<feature type="transmembrane region" description="Helical" evidence="4">
    <location>
        <begin position="356"/>
        <end position="376"/>
    </location>
</feature>
<dbReference type="EMBL" id="BQKE01000001">
    <property type="protein sequence ID" value="GJM61299.1"/>
    <property type="molecule type" value="Genomic_DNA"/>
</dbReference>
<evidence type="ECO:0000256" key="3">
    <source>
        <dbReference type="SAM" id="Coils"/>
    </source>
</evidence>
<dbReference type="RefSeq" id="WP_338236874.1">
    <property type="nucleotide sequence ID" value="NZ_BQKE01000001.1"/>
</dbReference>
<keyword evidence="7" id="KW-1185">Reference proteome</keyword>
<dbReference type="Proteomes" id="UP001310022">
    <property type="component" value="Unassembled WGS sequence"/>
</dbReference>
<reference evidence="6 7" key="1">
    <citation type="submission" date="2021-12" db="EMBL/GenBank/DDBJ databases">
        <title>Genome sequencing of bacteria with rrn-lacking chromosome and rrn-plasmid.</title>
        <authorList>
            <person name="Anda M."/>
            <person name="Iwasaki W."/>
        </authorList>
    </citation>
    <scope>NUCLEOTIDE SEQUENCE [LARGE SCALE GENOMIC DNA]</scope>
    <source>
        <strain evidence="6 7">NBRC 15940</strain>
    </source>
</reference>
<gene>
    <name evidence="6" type="ORF">PEDI_18510</name>
</gene>
<proteinExistence type="predicted"/>
<feature type="coiled-coil region" evidence="3">
    <location>
        <begin position="319"/>
        <end position="353"/>
    </location>
</feature>
<dbReference type="PANTHER" id="PTHR43156">
    <property type="entry name" value="STAGE II SPORULATION PROTEIN E-RELATED"/>
    <property type="match status" value="1"/>
</dbReference>
<dbReference type="SUPFAM" id="SSF81901">
    <property type="entry name" value="HCP-like"/>
    <property type="match status" value="1"/>
</dbReference>
<name>A0AAN5AJR3_9BACT</name>
<accession>A0AAN5AJR3</accession>
<dbReference type="Pfam" id="PF13374">
    <property type="entry name" value="TPR_10"/>
    <property type="match status" value="1"/>
</dbReference>
<evidence type="ECO:0000256" key="4">
    <source>
        <dbReference type="SAM" id="Phobius"/>
    </source>
</evidence>
<dbReference type="SUPFAM" id="SSF48452">
    <property type="entry name" value="TPR-like"/>
    <property type="match status" value="1"/>
</dbReference>
<feature type="repeat" description="TPR" evidence="2">
    <location>
        <begin position="124"/>
        <end position="157"/>
    </location>
</feature>
<dbReference type="InterPro" id="IPR001932">
    <property type="entry name" value="PPM-type_phosphatase-like_dom"/>
</dbReference>
<dbReference type="PANTHER" id="PTHR43156:SF9">
    <property type="entry name" value="HAMP DOMAIN-CONTAINING PROTEIN"/>
    <property type="match status" value="1"/>
</dbReference>
<dbReference type="PROSITE" id="PS50005">
    <property type="entry name" value="TPR"/>
    <property type="match status" value="1"/>
</dbReference>
<evidence type="ECO:0000313" key="6">
    <source>
        <dbReference type="EMBL" id="GJM61299.1"/>
    </source>
</evidence>
<dbReference type="InterPro" id="IPR036457">
    <property type="entry name" value="PPM-type-like_dom_sf"/>
</dbReference>
<keyword evidence="1" id="KW-0378">Hydrolase</keyword>
<dbReference type="GO" id="GO:0016791">
    <property type="term" value="F:phosphatase activity"/>
    <property type="evidence" value="ECO:0007669"/>
    <property type="project" value="TreeGrafter"/>
</dbReference>
<comment type="caution">
    <text evidence="6">The sequence shown here is derived from an EMBL/GenBank/DDBJ whole genome shotgun (WGS) entry which is preliminary data.</text>
</comment>
<sequence length="706" mass="81786">MRCILFLPTFIIFFLFALPSFAEEYLSEEMFLKKLQSTNDNYEKSYYLVGLAQLHWEKNPSLTIKYGKEALKYAEASNNPERIAFALNCVAYGQQKKGFRAQASKNFHRALIVAEKAHLNILRAKILNNLGAMEKDDGRVNIAKDYFEQALEMADEDTRISLLNNLASCYIVLKRYEEAEKLLQTYLDYQEMVEDTLYMGIAIGNIGDIYHARGQFDIAKEKYLLSLQYAEKVNDHYGMVFIKNSLGDIAIRKQEYTLATSIFKEAEQIAKKHQFQSLELDANLGRAETYAARQNYKKGYQMLWAQIQLRDSLYNQNLISELSKVKTSYELENKTLELEAANRKNALLEMERKNHLLVMCLTWGIFMIGLIIFYQFRKKQKEKDNLFKIIQESKNEIEAQNEELIASNEEIEAQRFHLSEANQKLEQANLEVEKKSTDLLSSIQYARGIQEAILPNDAKLKALLGNHLIFFQPMQIVSGDYFWLEKIENKIFWAVIDCTGHGVAGAFMSMTSFSLLYQIINVEKNDQPAKILQLLKRRLEKILHHNNPNRNEGLEIGLCVMDLEQNQLEFSGSFQRLYIYEEQVGLSKFPGDRTAIGGSFISKNIFEQHKIILNERQTLYMMTDGLQDQFGGPRDQKFLIKNLELLLIDIQGLDLNEQKKAIEQNFNEWKGQQAQTDDILLMGIKWKNIMAANFNKESILNDSLHR</sequence>
<evidence type="ECO:0000256" key="1">
    <source>
        <dbReference type="ARBA" id="ARBA00022801"/>
    </source>
</evidence>
<dbReference type="InterPro" id="IPR019734">
    <property type="entry name" value="TPR_rpt"/>
</dbReference>
<keyword evidence="2" id="KW-0802">TPR repeat</keyword>
<dbReference type="Gene3D" id="3.60.40.10">
    <property type="entry name" value="PPM-type phosphatase domain"/>
    <property type="match status" value="1"/>
</dbReference>
<keyword evidence="4" id="KW-1133">Transmembrane helix</keyword>
<dbReference type="Pfam" id="PF13424">
    <property type="entry name" value="TPR_12"/>
    <property type="match status" value="1"/>
</dbReference>
<dbReference type="InterPro" id="IPR011990">
    <property type="entry name" value="TPR-like_helical_dom_sf"/>
</dbReference>
<keyword evidence="3" id="KW-0175">Coiled coil</keyword>
<dbReference type="AlphaFoldDB" id="A0AAN5AJR3"/>
<dbReference type="Pfam" id="PF07228">
    <property type="entry name" value="SpoIIE"/>
    <property type="match status" value="1"/>
</dbReference>
<evidence type="ECO:0000259" key="5">
    <source>
        <dbReference type="Pfam" id="PF07228"/>
    </source>
</evidence>
<protein>
    <recommendedName>
        <fullName evidence="5">PPM-type phosphatase domain-containing protein</fullName>
    </recommendedName>
</protein>